<reference evidence="1" key="1">
    <citation type="submission" date="2018-02" db="EMBL/GenBank/DDBJ databases">
        <title>Rhizophora mucronata_Transcriptome.</title>
        <authorList>
            <person name="Meera S.P."/>
            <person name="Sreeshan A."/>
            <person name="Augustine A."/>
        </authorList>
    </citation>
    <scope>NUCLEOTIDE SEQUENCE</scope>
    <source>
        <tissue evidence="1">Leaf</tissue>
    </source>
</reference>
<evidence type="ECO:0000313" key="1">
    <source>
        <dbReference type="EMBL" id="MBX41199.1"/>
    </source>
</evidence>
<name>A0A2P2NFI2_RHIMU</name>
<accession>A0A2P2NFI2</accession>
<proteinExistence type="predicted"/>
<dbReference type="EMBL" id="GGEC01060715">
    <property type="protein sequence ID" value="MBX41199.1"/>
    <property type="molecule type" value="Transcribed_RNA"/>
</dbReference>
<organism evidence="1">
    <name type="scientific">Rhizophora mucronata</name>
    <name type="common">Asiatic mangrove</name>
    <dbReference type="NCBI Taxonomy" id="61149"/>
    <lineage>
        <taxon>Eukaryota</taxon>
        <taxon>Viridiplantae</taxon>
        <taxon>Streptophyta</taxon>
        <taxon>Embryophyta</taxon>
        <taxon>Tracheophyta</taxon>
        <taxon>Spermatophyta</taxon>
        <taxon>Magnoliopsida</taxon>
        <taxon>eudicotyledons</taxon>
        <taxon>Gunneridae</taxon>
        <taxon>Pentapetalae</taxon>
        <taxon>rosids</taxon>
        <taxon>fabids</taxon>
        <taxon>Malpighiales</taxon>
        <taxon>Rhizophoraceae</taxon>
        <taxon>Rhizophora</taxon>
    </lineage>
</organism>
<sequence length="72" mass="7873">MSIKELTAKPLLSLPVFTIYRCNCIPQDSMNNLADKLTIVVRVNSSISISGRILRISTNKFSACIPHPSALA</sequence>
<dbReference type="AlphaFoldDB" id="A0A2P2NFI2"/>
<protein>
    <submittedName>
        <fullName evidence="1">Uncharacterized protein</fullName>
    </submittedName>
</protein>